<evidence type="ECO:0000259" key="1">
    <source>
        <dbReference type="Pfam" id="PF01261"/>
    </source>
</evidence>
<organism evidence="2 3">
    <name type="scientific">Helicobacter cinaedi</name>
    <dbReference type="NCBI Taxonomy" id="213"/>
    <lineage>
        <taxon>Bacteria</taxon>
        <taxon>Pseudomonadati</taxon>
        <taxon>Campylobacterota</taxon>
        <taxon>Epsilonproteobacteria</taxon>
        <taxon>Campylobacterales</taxon>
        <taxon>Helicobacteraceae</taxon>
        <taxon>Helicobacter</taxon>
    </lineage>
</organism>
<reference evidence="2 3" key="1">
    <citation type="submission" date="2018-06" db="EMBL/GenBank/DDBJ databases">
        <authorList>
            <consortium name="Pathogen Informatics"/>
            <person name="Doyle S."/>
        </authorList>
    </citation>
    <scope>NUCLEOTIDE SEQUENCE [LARGE SCALE GENOMIC DNA]</scope>
    <source>
        <strain evidence="2 3">NCTC12221</strain>
    </source>
</reference>
<accession>A0A377JPI5</accession>
<dbReference type="InterPro" id="IPR036237">
    <property type="entry name" value="Xyl_isomerase-like_sf"/>
</dbReference>
<dbReference type="RefSeq" id="WP_115026327.1">
    <property type="nucleotide sequence ID" value="NZ_UGHZ01000001.1"/>
</dbReference>
<dbReference type="Gene3D" id="3.20.20.150">
    <property type="entry name" value="Divalent-metal-dependent TIM barrel enzymes"/>
    <property type="match status" value="1"/>
</dbReference>
<feature type="domain" description="Xylose isomerase-like TIM barrel" evidence="1">
    <location>
        <begin position="19"/>
        <end position="242"/>
    </location>
</feature>
<dbReference type="InterPro" id="IPR013022">
    <property type="entry name" value="Xyl_isomerase-like_TIM-brl"/>
</dbReference>
<evidence type="ECO:0000313" key="3">
    <source>
        <dbReference type="Proteomes" id="UP000255335"/>
    </source>
</evidence>
<sequence>MIYVSSSCIKAQYIKQSVKILAESGFSCIELSGGSEYYPQILEDLLELKEKYNLQFACHNYFPPPKNGDFVINLASLDSAVFKRSLEHLHTALEYSHKLGSAHFGFHAGFFLPLHSNELGALELRNKHRIYNKHKAIEQFIKGYKLLDSSAKRLGITLYIENNVISTVYAKKYGTWDLAMLLCLEDLLELQDSIDCKLLLDVGHLKVSASTMGKDFMSELEGCARVADYIHLSDNNSLSDENKSISMESEFLPTLASFHHSQKIYTLEVYSGLDSLKKSYEVAKAIFG</sequence>
<name>A0A377JPI5_9HELI</name>
<dbReference type="SUPFAM" id="SSF51658">
    <property type="entry name" value="Xylose isomerase-like"/>
    <property type="match status" value="1"/>
</dbReference>
<dbReference type="Proteomes" id="UP000255335">
    <property type="component" value="Unassembled WGS sequence"/>
</dbReference>
<dbReference type="Pfam" id="PF01261">
    <property type="entry name" value="AP_endonuc_2"/>
    <property type="match status" value="1"/>
</dbReference>
<dbReference type="GO" id="GO:0009045">
    <property type="term" value="F:xylose isomerase activity"/>
    <property type="evidence" value="ECO:0007669"/>
    <property type="project" value="UniProtKB-EC"/>
</dbReference>
<proteinExistence type="predicted"/>
<dbReference type="EC" id="5.3.1.5" evidence="2"/>
<dbReference type="AlphaFoldDB" id="A0A377JPI5"/>
<keyword evidence="2" id="KW-0413">Isomerase</keyword>
<protein>
    <submittedName>
        <fullName evidence="2">Xylose isomerase domain protein TIM barrel</fullName>
        <ecNumber evidence="2">5.3.1.5</ecNumber>
    </submittedName>
</protein>
<dbReference type="EMBL" id="UGHZ01000001">
    <property type="protein sequence ID" value="STP09680.1"/>
    <property type="molecule type" value="Genomic_DNA"/>
</dbReference>
<evidence type="ECO:0000313" key="2">
    <source>
        <dbReference type="EMBL" id="STP09680.1"/>
    </source>
</evidence>
<gene>
    <name evidence="2" type="ORF">NCTC12221_01126</name>
</gene>